<reference evidence="3 4" key="1">
    <citation type="journal article" date="2020" name="Elife">
        <title>Loss of centromere function drives karyotype evolution in closely related Malassezia species.</title>
        <authorList>
            <person name="Sankaranarayanan S.R."/>
            <person name="Ianiri G."/>
            <person name="Coelho M.A."/>
            <person name="Reza M.H."/>
            <person name="Thimmappa B.C."/>
            <person name="Ganguly P."/>
            <person name="Vadnala R.N."/>
            <person name="Sun S."/>
            <person name="Siddharthan R."/>
            <person name="Tellgren-Roth C."/>
            <person name="Dawson T.L."/>
            <person name="Heitman J."/>
            <person name="Sanyal K."/>
        </authorList>
    </citation>
    <scope>NUCLEOTIDE SEQUENCE [LARGE SCALE GENOMIC DNA]</scope>
    <source>
        <strain evidence="3">CBS14141</strain>
    </source>
</reference>
<gene>
    <name evidence="3" type="primary">VPS24</name>
    <name evidence="3" type="ORF">GLX27_001349</name>
</gene>
<protein>
    <submittedName>
        <fullName evidence="3">Vacuolar protein-sorting-associated protein 24</fullName>
    </submittedName>
</protein>
<evidence type="ECO:0000256" key="2">
    <source>
        <dbReference type="SAM" id="MobiDB-lite"/>
    </source>
</evidence>
<dbReference type="EMBL" id="CP046234">
    <property type="protein sequence ID" value="WFD46712.1"/>
    <property type="molecule type" value="Genomic_DNA"/>
</dbReference>
<name>A0ABY8EPD1_MALFU</name>
<dbReference type="Proteomes" id="UP000818624">
    <property type="component" value="Chromosome 1"/>
</dbReference>
<proteinExistence type="predicted"/>
<keyword evidence="1" id="KW-0175">Coiled coil</keyword>
<keyword evidence="4" id="KW-1185">Reference proteome</keyword>
<feature type="compositionally biased region" description="Low complexity" evidence="2">
    <location>
        <begin position="189"/>
        <end position="202"/>
    </location>
</feature>
<feature type="coiled-coil region" evidence="1">
    <location>
        <begin position="17"/>
        <end position="44"/>
    </location>
</feature>
<dbReference type="InterPro" id="IPR005024">
    <property type="entry name" value="Snf7_fam"/>
</dbReference>
<evidence type="ECO:0000313" key="3">
    <source>
        <dbReference type="EMBL" id="WFD46712.1"/>
    </source>
</evidence>
<dbReference type="PANTHER" id="PTHR10476">
    <property type="entry name" value="CHARGED MULTIVESICULAR BODY PROTEIN"/>
    <property type="match status" value="1"/>
</dbReference>
<dbReference type="Pfam" id="PF03357">
    <property type="entry name" value="Snf7"/>
    <property type="match status" value="1"/>
</dbReference>
<sequence length="220" mass="24959">MQSVSRFIWGPSKEERAREVQRRLRQEQRALDREVRQIDQATAKVKADIKRLAIKGDTKNATMLAREVVRSNKHRTRLITSKAQLNSISLQLQQQLSMFKVTGTLQKSTEIMKLSNNLIRLPQMSQSMREMSAELMKAGILEEMMNDTLDASALGEDQEELEEEAQEEVDNVLHELTDGKLGQAKSASELPTLTEPTPTANTENEDIEQMQAQLNNLLRG</sequence>
<dbReference type="Gene3D" id="6.10.140.1230">
    <property type="match status" value="1"/>
</dbReference>
<feature type="region of interest" description="Disordered" evidence="2">
    <location>
        <begin position="174"/>
        <end position="206"/>
    </location>
</feature>
<evidence type="ECO:0000313" key="4">
    <source>
        <dbReference type="Proteomes" id="UP000818624"/>
    </source>
</evidence>
<organism evidence="3 4">
    <name type="scientific">Malassezia furfur</name>
    <name type="common">Pityriasis versicolor infection agent</name>
    <name type="synonym">Pityrosporum furfur</name>
    <dbReference type="NCBI Taxonomy" id="55194"/>
    <lineage>
        <taxon>Eukaryota</taxon>
        <taxon>Fungi</taxon>
        <taxon>Dikarya</taxon>
        <taxon>Basidiomycota</taxon>
        <taxon>Ustilaginomycotina</taxon>
        <taxon>Malasseziomycetes</taxon>
        <taxon>Malasseziales</taxon>
        <taxon>Malasseziaceae</taxon>
        <taxon>Malassezia</taxon>
    </lineage>
</organism>
<evidence type="ECO:0000256" key="1">
    <source>
        <dbReference type="SAM" id="Coils"/>
    </source>
</evidence>
<accession>A0ABY8EPD1</accession>